<feature type="transmembrane region" description="Helical" evidence="1">
    <location>
        <begin position="308"/>
        <end position="329"/>
    </location>
</feature>
<accession>A0A2M7GBB0</accession>
<feature type="transmembrane region" description="Helical" evidence="1">
    <location>
        <begin position="236"/>
        <end position="255"/>
    </location>
</feature>
<evidence type="ECO:0000313" key="3">
    <source>
        <dbReference type="Proteomes" id="UP000231019"/>
    </source>
</evidence>
<reference evidence="2 3" key="1">
    <citation type="submission" date="2017-09" db="EMBL/GenBank/DDBJ databases">
        <title>Depth-based differentiation of microbial function through sediment-hosted aquifers and enrichment of novel symbionts in the deep terrestrial subsurface.</title>
        <authorList>
            <person name="Probst A.J."/>
            <person name="Ladd B."/>
            <person name="Jarett J.K."/>
            <person name="Geller-Mcgrath D.E."/>
            <person name="Sieber C.M."/>
            <person name="Emerson J.B."/>
            <person name="Anantharaman K."/>
            <person name="Thomas B.C."/>
            <person name="Malmstrom R."/>
            <person name="Stieglmeier M."/>
            <person name="Klingl A."/>
            <person name="Woyke T."/>
            <person name="Ryan C.M."/>
            <person name="Banfield J.F."/>
        </authorList>
    </citation>
    <scope>NUCLEOTIDE SEQUENCE [LARGE SCALE GENOMIC DNA]</scope>
    <source>
        <strain evidence="2">CG17_big_fil_post_rev_8_21_14_2_50_48_46</strain>
    </source>
</reference>
<feature type="transmembrane region" description="Helical" evidence="1">
    <location>
        <begin position="136"/>
        <end position="156"/>
    </location>
</feature>
<keyword evidence="1" id="KW-0472">Membrane</keyword>
<feature type="transmembrane region" description="Helical" evidence="1">
    <location>
        <begin position="398"/>
        <end position="417"/>
    </location>
</feature>
<dbReference type="EMBL" id="PFFQ01000004">
    <property type="protein sequence ID" value="PIW19479.1"/>
    <property type="molecule type" value="Genomic_DNA"/>
</dbReference>
<organism evidence="2 3">
    <name type="scientific">bacterium (Candidatus Blackallbacteria) CG17_big_fil_post_rev_8_21_14_2_50_48_46</name>
    <dbReference type="NCBI Taxonomy" id="2014261"/>
    <lineage>
        <taxon>Bacteria</taxon>
        <taxon>Candidatus Blackallbacteria</taxon>
    </lineage>
</organism>
<dbReference type="AlphaFoldDB" id="A0A2M7GBB0"/>
<dbReference type="Proteomes" id="UP000231019">
    <property type="component" value="Unassembled WGS sequence"/>
</dbReference>
<name>A0A2M7GBB0_9BACT</name>
<comment type="caution">
    <text evidence="2">The sequence shown here is derived from an EMBL/GenBank/DDBJ whole genome shotgun (WGS) entry which is preliminary data.</text>
</comment>
<feature type="transmembrane region" description="Helical" evidence="1">
    <location>
        <begin position="365"/>
        <end position="386"/>
    </location>
</feature>
<evidence type="ECO:0000313" key="2">
    <source>
        <dbReference type="EMBL" id="PIW19479.1"/>
    </source>
</evidence>
<keyword evidence="1" id="KW-1133">Transmembrane helix</keyword>
<protein>
    <submittedName>
        <fullName evidence="2">Uncharacterized protein</fullName>
    </submittedName>
</protein>
<feature type="transmembrane region" description="Helical" evidence="1">
    <location>
        <begin position="429"/>
        <end position="448"/>
    </location>
</feature>
<feature type="transmembrane region" description="Helical" evidence="1">
    <location>
        <begin position="162"/>
        <end position="178"/>
    </location>
</feature>
<gene>
    <name evidence="2" type="ORF">COW36_01170</name>
</gene>
<keyword evidence="1" id="KW-0812">Transmembrane</keyword>
<evidence type="ECO:0000256" key="1">
    <source>
        <dbReference type="SAM" id="Phobius"/>
    </source>
</evidence>
<feature type="transmembrane region" description="Helical" evidence="1">
    <location>
        <begin position="111"/>
        <end position="131"/>
    </location>
</feature>
<sequence>MRKNSRHVLLILTLLVCSGLLPFYLHLSQVFPFDYYWDMDASTAQDTLLLNSHKTPAHLDHPKFAMVAILASATRMARAHQLISVASLEDLKNAADPALGLAELTLFLRKIQAVLVWLFVLTAVVLLVVLFPHMPWLWLSASLALGLEGGVLHMAMTLRSEIFSLFLLALALLSALMIRQAPRFRLSALLLCGVFSSLAVMTKVQAIIAMPVVLAFQIWQMLEVETPEKSPKPQTIGLQLLPGLLLFFILAWPAWFSTALPGRTMPVANFSQPGSLKLPVIWLGLVFLPLPFLFLFQRLSHRWQNIVAAYPGFLLGLSLAFVFPLFCFFPDFNLGWHYLQGLLRASIWMDISSAGTGSIVDTLRFIFSTRADYLVICGVGFAFLGWELWSKQREQMDYFPLAMMGVSLFCLFPLLLFGNRALLRDTVWYEFWGIWVAMACLGYVFSALEKFEFAKFRVLGYVFAFILAWNSISQQGRALDASYLNNSAYGFDGAPYDYFWYHTVYLHQASDNPYREIMQGAYPAGKEQFRQVLSQAREITNLKTKADLSLLNQNLSVLSLGVLVPGLRVSQNKQGWWRVLSPVHPVLEKALSFDLARQTPAVQGQQITANSMPQNPYFADIFAPGGAYTLLPAFHQPTALILCKPDLLKLGADPGSRPADLTLSQGQAKVDCYGFILDEPVVFYPSQLQKLRVPLLVTWTSKGLDQKSFPLWSQLKPAFETVFQVPR</sequence>
<feature type="transmembrane region" description="Helical" evidence="1">
    <location>
        <begin position="190"/>
        <end position="216"/>
    </location>
</feature>
<feature type="transmembrane region" description="Helical" evidence="1">
    <location>
        <begin position="276"/>
        <end position="296"/>
    </location>
</feature>
<proteinExistence type="predicted"/>